<sequence length="553" mass="62409">MRHHLTLMGPHLIFLLGLGLISLVILENLPGVDILPFTNWKALGGGGLVLALLAFLLTYSPLQRTWISLWHVPAEEVHAYHHSAAFRILDSLCLGLAYLGCWGAFLALKKTYGWSDSPRAFYDTYSYVAVAEKPLTSSAFWIADRSFTLPLFYKMLGVNTANYGDAGIMARVALVQRWFSVVAWSILASVVAMALRNRWVRLVGFGLILCFSLSLEVSLWDFLLLSESLSLSLLALTLAGWLGLLLLLESLQRPPHGATAGLTLVIAVLMGLYSFTRDTNLYFLLIGAAALAALTMLKRVTLHLRWPLIGLTLFILALFAFQNFTLIHGNRWQIHIYDNLKVRIIPNPSARAFFVNAGLPLTPRFLEIQSLSQRDYQKAMFTEPALQSVRDWVEQKGRATYLAYLLSRPLPTLIEPLQQAFHLLNGDNREYRRPLDALPQRLLLIDRILYPRQMTVLLIFIGLSLASLVGYWTGKNLRALGWVVSVLLVSLYPLMLITWHGNPLEIERHATQIGVQLRLMGWLTLLVWGDWVASQRRKWCPFVLKAHPPTHTP</sequence>
<gene>
    <name evidence="2" type="ORF">SE15_00175</name>
</gene>
<proteinExistence type="predicted"/>
<feature type="transmembrane region" description="Helical" evidence="1">
    <location>
        <begin position="257"/>
        <end position="275"/>
    </location>
</feature>
<feature type="transmembrane region" description="Helical" evidence="1">
    <location>
        <begin position="304"/>
        <end position="322"/>
    </location>
</feature>
<dbReference type="EMBL" id="LGKO01000002">
    <property type="protein sequence ID" value="KPL83730.1"/>
    <property type="molecule type" value="Genomic_DNA"/>
</dbReference>
<keyword evidence="1" id="KW-0472">Membrane</keyword>
<keyword evidence="3" id="KW-1185">Reference proteome</keyword>
<keyword evidence="1" id="KW-1133">Transmembrane helix</keyword>
<feature type="transmembrane region" description="Helical" evidence="1">
    <location>
        <begin position="12"/>
        <end position="30"/>
    </location>
</feature>
<dbReference type="Proteomes" id="UP000050544">
    <property type="component" value="Unassembled WGS sequence"/>
</dbReference>
<feature type="transmembrane region" description="Helical" evidence="1">
    <location>
        <begin position="229"/>
        <end position="248"/>
    </location>
</feature>
<organism evidence="2 3">
    <name type="scientific">Thermanaerothrix daxensis</name>
    <dbReference type="NCBI Taxonomy" id="869279"/>
    <lineage>
        <taxon>Bacteria</taxon>
        <taxon>Bacillati</taxon>
        <taxon>Chloroflexota</taxon>
        <taxon>Anaerolineae</taxon>
        <taxon>Anaerolineales</taxon>
        <taxon>Anaerolineaceae</taxon>
        <taxon>Thermanaerothrix</taxon>
    </lineage>
</organism>
<feature type="transmembrane region" description="Helical" evidence="1">
    <location>
        <begin position="88"/>
        <end position="108"/>
    </location>
</feature>
<reference evidence="2 3" key="1">
    <citation type="submission" date="2015-07" db="EMBL/GenBank/DDBJ databases">
        <title>Whole genome sequence of Thermanaerothrix daxensis DSM 23592.</title>
        <authorList>
            <person name="Hemp J."/>
            <person name="Ward L.M."/>
            <person name="Pace L.A."/>
            <person name="Fischer W.W."/>
        </authorList>
    </citation>
    <scope>NUCLEOTIDE SEQUENCE [LARGE SCALE GENOMIC DNA]</scope>
    <source>
        <strain evidence="2 3">GNS-1</strain>
    </source>
</reference>
<evidence type="ECO:0000313" key="3">
    <source>
        <dbReference type="Proteomes" id="UP000050544"/>
    </source>
</evidence>
<feature type="transmembrane region" description="Helical" evidence="1">
    <location>
        <begin position="479"/>
        <end position="501"/>
    </location>
</feature>
<feature type="transmembrane region" description="Helical" evidence="1">
    <location>
        <begin position="178"/>
        <end position="195"/>
    </location>
</feature>
<keyword evidence="1" id="KW-0812">Transmembrane</keyword>
<comment type="caution">
    <text evidence="2">The sequence shown here is derived from an EMBL/GenBank/DDBJ whole genome shotgun (WGS) entry which is preliminary data.</text>
</comment>
<dbReference type="AlphaFoldDB" id="A0A0N8GQH7"/>
<evidence type="ECO:0008006" key="4">
    <source>
        <dbReference type="Google" id="ProtNLM"/>
    </source>
</evidence>
<feature type="transmembrane region" description="Helical" evidence="1">
    <location>
        <begin position="202"/>
        <end position="223"/>
    </location>
</feature>
<dbReference type="STRING" id="869279.SE15_00175"/>
<feature type="transmembrane region" description="Helical" evidence="1">
    <location>
        <begin position="454"/>
        <end position="472"/>
    </location>
</feature>
<protein>
    <recommendedName>
        <fullName evidence="4">Glycosyltransferase RgtA/B/C/D-like domain-containing protein</fullName>
    </recommendedName>
</protein>
<feature type="transmembrane region" description="Helical" evidence="1">
    <location>
        <begin position="281"/>
        <end position="297"/>
    </location>
</feature>
<feature type="transmembrane region" description="Helical" evidence="1">
    <location>
        <begin position="42"/>
        <end position="62"/>
    </location>
</feature>
<name>A0A0N8GQH7_9CHLR</name>
<evidence type="ECO:0000313" key="2">
    <source>
        <dbReference type="EMBL" id="KPL83730.1"/>
    </source>
</evidence>
<accession>A0A0N8GQH7</accession>
<evidence type="ECO:0000256" key="1">
    <source>
        <dbReference type="SAM" id="Phobius"/>
    </source>
</evidence>